<dbReference type="EMBL" id="JANKHO010001038">
    <property type="protein sequence ID" value="KAJ3504223.1"/>
    <property type="molecule type" value="Genomic_DNA"/>
</dbReference>
<feature type="compositionally biased region" description="Acidic residues" evidence="5">
    <location>
        <begin position="399"/>
        <end position="421"/>
    </location>
</feature>
<organism evidence="6 7">
    <name type="scientific">Agrocybe chaxingu</name>
    <dbReference type="NCBI Taxonomy" id="84603"/>
    <lineage>
        <taxon>Eukaryota</taxon>
        <taxon>Fungi</taxon>
        <taxon>Dikarya</taxon>
        <taxon>Basidiomycota</taxon>
        <taxon>Agaricomycotina</taxon>
        <taxon>Agaricomycetes</taxon>
        <taxon>Agaricomycetidae</taxon>
        <taxon>Agaricales</taxon>
        <taxon>Agaricineae</taxon>
        <taxon>Strophariaceae</taxon>
        <taxon>Agrocybe</taxon>
    </lineage>
</organism>
<name>A0A9W8MT38_9AGAR</name>
<evidence type="ECO:0000256" key="1">
    <source>
        <dbReference type="ARBA" id="ARBA00004123"/>
    </source>
</evidence>
<comment type="caution">
    <text evidence="6">The sequence shown here is derived from an EMBL/GenBank/DDBJ whole genome shotgun (WGS) entry which is preliminary data.</text>
</comment>
<reference evidence="6" key="1">
    <citation type="submission" date="2022-07" db="EMBL/GenBank/DDBJ databases">
        <title>Genome Sequence of Agrocybe chaxingu.</title>
        <authorList>
            <person name="Buettner E."/>
        </authorList>
    </citation>
    <scope>NUCLEOTIDE SEQUENCE</scope>
    <source>
        <strain evidence="6">MP-N11</strain>
    </source>
</reference>
<evidence type="ECO:0000313" key="6">
    <source>
        <dbReference type="EMBL" id="KAJ3504223.1"/>
    </source>
</evidence>
<feature type="compositionally biased region" description="Acidic residues" evidence="5">
    <location>
        <begin position="465"/>
        <end position="478"/>
    </location>
</feature>
<dbReference type="InterPro" id="IPR041913">
    <property type="entry name" value="POLD3_sf"/>
</dbReference>
<dbReference type="GO" id="GO:0006271">
    <property type="term" value="P:DNA strand elongation involved in DNA replication"/>
    <property type="evidence" value="ECO:0007669"/>
    <property type="project" value="TreeGrafter"/>
</dbReference>
<keyword evidence="7" id="KW-1185">Reference proteome</keyword>
<dbReference type="Gene3D" id="3.90.1030.20">
    <property type="entry name" value="DNA polymerase delta, p66 (Cdc27) subunit, wHTH domain"/>
    <property type="match status" value="1"/>
</dbReference>
<feature type="region of interest" description="Disordered" evidence="5">
    <location>
        <begin position="381"/>
        <end position="553"/>
    </location>
</feature>
<accession>A0A9W8MT38</accession>
<dbReference type="Proteomes" id="UP001148786">
    <property type="component" value="Unassembled WGS sequence"/>
</dbReference>
<dbReference type="GO" id="GO:0003887">
    <property type="term" value="F:DNA-directed DNA polymerase activity"/>
    <property type="evidence" value="ECO:0007669"/>
    <property type="project" value="TreeGrafter"/>
</dbReference>
<dbReference type="PANTHER" id="PTHR17598">
    <property type="entry name" value="DNA POLYMERASE DELTA SUBUNIT 3"/>
    <property type="match status" value="1"/>
</dbReference>
<feature type="region of interest" description="Disordered" evidence="5">
    <location>
        <begin position="169"/>
        <end position="248"/>
    </location>
</feature>
<dbReference type="Pfam" id="PF09507">
    <property type="entry name" value="CDC27"/>
    <property type="match status" value="1"/>
</dbReference>
<dbReference type="AlphaFoldDB" id="A0A9W8MT38"/>
<protein>
    <recommendedName>
        <fullName evidence="2">DNA polymerase delta subunit 3</fullName>
    </recommendedName>
</protein>
<dbReference type="GO" id="GO:1904161">
    <property type="term" value="P:DNA synthesis involved in UV-damage excision repair"/>
    <property type="evidence" value="ECO:0007669"/>
    <property type="project" value="TreeGrafter"/>
</dbReference>
<evidence type="ECO:0000313" key="7">
    <source>
        <dbReference type="Proteomes" id="UP001148786"/>
    </source>
</evidence>
<evidence type="ECO:0000256" key="5">
    <source>
        <dbReference type="SAM" id="MobiDB-lite"/>
    </source>
</evidence>
<dbReference type="OrthoDB" id="514823at2759"/>
<evidence type="ECO:0000256" key="4">
    <source>
        <dbReference type="ARBA" id="ARBA00023242"/>
    </source>
</evidence>
<dbReference type="InterPro" id="IPR019038">
    <property type="entry name" value="POLD3"/>
</dbReference>
<keyword evidence="3" id="KW-0235">DNA replication</keyword>
<comment type="subcellular location">
    <subcellularLocation>
        <location evidence="1">Nucleus</location>
    </subcellularLocation>
</comment>
<feature type="compositionally biased region" description="Basic residues" evidence="5">
    <location>
        <begin position="442"/>
        <end position="452"/>
    </location>
</feature>
<sequence>MSTPAISDYLTKQLSIERNVVTYRSLSRQFSIHVNTAKNELATYHHEAPYKSLRSAATFIISGTPRRSSSYKYGDEDYDMDAANNIEEEYDDSEDVEQTHITIVNERDLEGAKATYDEIQSIHVYSLSPAPLHDAGFICTPTEFIRKTDVAKGSEYAAVVGRIVGKGIKLGASKRGPGRTASRGLVAGPSKLKKPLLPTKPPSRSEPTAPAPAPAEKPQEKPKPSGKLNFFKKAKEPVVEVKKEESTADMKKKMFFSKPVTKELAKKEPAVKAPSRAPSIASVKAEREEPSIPPKEQAPAPRGIKRKSSVGLESRERTPENPAITKTDGGARVKGRVVLSDDDESDAPVKPPRRKGKATYRSASIDHSEAERAAIAMMEIDDDLVERASHAPSTVISSEDPDDTEESMQQDEDVDMAEPDEPVVKPKTKRKPKAVIPVGKNGLKKRKVTKTRKTLDANGYMVTEDYSDWESVDADAEPEPPVPKPKTKKSVAVKKEDENTDIPPAKEKPKEKEPAPVKKIATKPAPATKSKPAAKVAGGKQQKLNFFGPTKKT</sequence>
<feature type="compositionally biased region" description="Low complexity" evidence="5">
    <location>
        <begin position="517"/>
        <end position="537"/>
    </location>
</feature>
<keyword evidence="4" id="KW-0539">Nucleus</keyword>
<evidence type="ECO:0000256" key="2">
    <source>
        <dbReference type="ARBA" id="ARBA00017589"/>
    </source>
</evidence>
<dbReference type="GO" id="GO:0006297">
    <property type="term" value="P:nucleotide-excision repair, DNA gap filling"/>
    <property type="evidence" value="ECO:0007669"/>
    <property type="project" value="TreeGrafter"/>
</dbReference>
<dbReference type="PANTHER" id="PTHR17598:SF13">
    <property type="entry name" value="DNA POLYMERASE DELTA SUBUNIT 3"/>
    <property type="match status" value="1"/>
</dbReference>
<gene>
    <name evidence="6" type="ORF">NLJ89_g8047</name>
</gene>
<dbReference type="GO" id="GO:0043625">
    <property type="term" value="C:delta DNA polymerase complex"/>
    <property type="evidence" value="ECO:0007669"/>
    <property type="project" value="InterPro"/>
</dbReference>
<feature type="region of interest" description="Disordered" evidence="5">
    <location>
        <begin position="262"/>
        <end position="365"/>
    </location>
</feature>
<evidence type="ECO:0000256" key="3">
    <source>
        <dbReference type="ARBA" id="ARBA00022705"/>
    </source>
</evidence>
<feature type="compositionally biased region" description="Basic and acidic residues" evidence="5">
    <location>
        <begin position="233"/>
        <end position="248"/>
    </location>
</feature>
<proteinExistence type="predicted"/>
<feature type="compositionally biased region" description="Basic and acidic residues" evidence="5">
    <location>
        <begin position="504"/>
        <end position="516"/>
    </location>
</feature>